<dbReference type="PANTHER" id="PTHR31170:SF18">
    <property type="entry name" value="(WILD MALAYSIAN BANANA) HYPOTHETICAL PROTEIN"/>
    <property type="match status" value="1"/>
</dbReference>
<protein>
    <submittedName>
        <fullName evidence="2">Uncharacterized protein</fullName>
    </submittedName>
</protein>
<dbReference type="Proteomes" id="UP000823388">
    <property type="component" value="Chromosome 7K"/>
</dbReference>
<dbReference type="PANTHER" id="PTHR31170">
    <property type="entry name" value="BNAC04G53230D PROTEIN"/>
    <property type="match status" value="1"/>
</dbReference>
<keyword evidence="1" id="KW-0812">Transmembrane</keyword>
<organism evidence="2 3">
    <name type="scientific">Panicum virgatum</name>
    <name type="common">Blackwell switchgrass</name>
    <dbReference type="NCBI Taxonomy" id="38727"/>
    <lineage>
        <taxon>Eukaryota</taxon>
        <taxon>Viridiplantae</taxon>
        <taxon>Streptophyta</taxon>
        <taxon>Embryophyta</taxon>
        <taxon>Tracheophyta</taxon>
        <taxon>Spermatophyta</taxon>
        <taxon>Magnoliopsida</taxon>
        <taxon>Liliopsida</taxon>
        <taxon>Poales</taxon>
        <taxon>Poaceae</taxon>
        <taxon>PACMAD clade</taxon>
        <taxon>Panicoideae</taxon>
        <taxon>Panicodae</taxon>
        <taxon>Paniceae</taxon>
        <taxon>Panicinae</taxon>
        <taxon>Panicum</taxon>
        <taxon>Panicum sect. Hiantes</taxon>
    </lineage>
</organism>
<comment type="caution">
    <text evidence="2">The sequence shown here is derived from an EMBL/GenBank/DDBJ whole genome shotgun (WGS) entry which is preliminary data.</text>
</comment>
<keyword evidence="1" id="KW-0472">Membrane</keyword>
<evidence type="ECO:0000313" key="2">
    <source>
        <dbReference type="EMBL" id="KAG2575195.1"/>
    </source>
</evidence>
<dbReference type="Pfam" id="PF03140">
    <property type="entry name" value="DUF247"/>
    <property type="match status" value="1"/>
</dbReference>
<evidence type="ECO:0000256" key="1">
    <source>
        <dbReference type="SAM" id="Phobius"/>
    </source>
</evidence>
<dbReference type="AlphaFoldDB" id="A0A8T0QQ98"/>
<keyword evidence="3" id="KW-1185">Reference proteome</keyword>
<feature type="transmembrane region" description="Helical" evidence="1">
    <location>
        <begin position="122"/>
        <end position="144"/>
    </location>
</feature>
<accession>A0A8T0QQ98</accession>
<dbReference type="EMBL" id="CM029049">
    <property type="protein sequence ID" value="KAG2575195.1"/>
    <property type="molecule type" value="Genomic_DNA"/>
</dbReference>
<dbReference type="InterPro" id="IPR004158">
    <property type="entry name" value="DUF247_pln"/>
</dbReference>
<sequence>MKHKSANLVELAKSMARELDYYWSLGENLDNGTTSCIIYKVPQHIREIDRLFYEPCMLSIGPYHHGATALESMEKEKWGYLDMILKINSARSLQDYLVAVGELLRQARSCYSENIEMDDEKFLLMLLLDGCFILVALGGLRGIFQQVFSKNTDLQEIKLDHAEGQSVEEQVSNKAANSGNEFAWLGCNQTDIQDDKSSEQPYNHSGYWFSRFINHDLLLLENQIPVFILKKIFELVAGNRVLEVPFTDELAQYVEVALRWYPKAITESQRPKDFHHLLHLCHTYFRVQTHPKARG</sequence>
<name>A0A8T0QQ98_PANVG</name>
<keyword evidence="1" id="KW-1133">Transmembrane helix</keyword>
<gene>
    <name evidence="2" type="ORF">PVAP13_7KG419456</name>
</gene>
<reference evidence="2 3" key="1">
    <citation type="submission" date="2020-05" db="EMBL/GenBank/DDBJ databases">
        <title>WGS assembly of Panicum virgatum.</title>
        <authorList>
            <person name="Lovell J.T."/>
            <person name="Jenkins J."/>
            <person name="Shu S."/>
            <person name="Juenger T.E."/>
            <person name="Schmutz J."/>
        </authorList>
    </citation>
    <scope>NUCLEOTIDE SEQUENCE [LARGE SCALE GENOMIC DNA]</scope>
    <source>
        <strain evidence="3">cv. AP13</strain>
    </source>
</reference>
<evidence type="ECO:0000313" key="3">
    <source>
        <dbReference type="Proteomes" id="UP000823388"/>
    </source>
</evidence>
<proteinExistence type="predicted"/>